<dbReference type="InterPro" id="IPR036249">
    <property type="entry name" value="Thioredoxin-like_sf"/>
</dbReference>
<dbReference type="PANTHER" id="PTHR45663:SF6">
    <property type="entry name" value="THIOREDOXIN-LIKE PROTEIN YDBP"/>
    <property type="match status" value="1"/>
</dbReference>
<dbReference type="GO" id="GO:0005829">
    <property type="term" value="C:cytosol"/>
    <property type="evidence" value="ECO:0007669"/>
    <property type="project" value="TreeGrafter"/>
</dbReference>
<dbReference type="PANTHER" id="PTHR45663">
    <property type="entry name" value="GEO12009P1"/>
    <property type="match status" value="1"/>
</dbReference>
<dbReference type="RefSeq" id="WP_149487377.1">
    <property type="nucleotide sequence ID" value="NZ_CP036150.1"/>
</dbReference>
<protein>
    <submittedName>
        <fullName evidence="2">Thioredoxin</fullName>
    </submittedName>
</protein>
<evidence type="ECO:0000313" key="3">
    <source>
        <dbReference type="Proteomes" id="UP000324209"/>
    </source>
</evidence>
<dbReference type="InterPro" id="IPR013766">
    <property type="entry name" value="Thioredoxin_domain"/>
</dbReference>
<dbReference type="GO" id="GO:0045454">
    <property type="term" value="P:cell redox homeostasis"/>
    <property type="evidence" value="ECO:0007669"/>
    <property type="project" value="TreeGrafter"/>
</dbReference>
<organism evidence="2 3">
    <name type="scientific">Oceanispirochaeta crateris</name>
    <dbReference type="NCBI Taxonomy" id="2518645"/>
    <lineage>
        <taxon>Bacteria</taxon>
        <taxon>Pseudomonadati</taxon>
        <taxon>Spirochaetota</taxon>
        <taxon>Spirochaetia</taxon>
        <taxon>Spirochaetales</taxon>
        <taxon>Spirochaetaceae</taxon>
        <taxon>Oceanispirochaeta</taxon>
    </lineage>
</organism>
<dbReference type="CDD" id="cd02947">
    <property type="entry name" value="TRX_family"/>
    <property type="match status" value="1"/>
</dbReference>
<dbReference type="Pfam" id="PF00085">
    <property type="entry name" value="Thioredoxin"/>
    <property type="match status" value="1"/>
</dbReference>
<evidence type="ECO:0000313" key="2">
    <source>
        <dbReference type="EMBL" id="QEN09302.1"/>
    </source>
</evidence>
<dbReference type="KEGG" id="ock:EXM22_15435"/>
<dbReference type="Gene3D" id="3.40.30.10">
    <property type="entry name" value="Glutaredoxin"/>
    <property type="match status" value="1"/>
</dbReference>
<accession>A0A5C1QTF9</accession>
<dbReference type="EMBL" id="CP036150">
    <property type="protein sequence ID" value="QEN09302.1"/>
    <property type="molecule type" value="Genomic_DNA"/>
</dbReference>
<keyword evidence="3" id="KW-1185">Reference proteome</keyword>
<dbReference type="SUPFAM" id="SSF52833">
    <property type="entry name" value="Thioredoxin-like"/>
    <property type="match status" value="1"/>
</dbReference>
<gene>
    <name evidence="2" type="ORF">EXM22_15435</name>
</gene>
<proteinExistence type="predicted"/>
<dbReference type="AlphaFoldDB" id="A0A5C1QTF9"/>
<feature type="domain" description="Thioredoxin" evidence="1">
    <location>
        <begin position="1"/>
        <end position="107"/>
    </location>
</feature>
<evidence type="ECO:0000259" key="1">
    <source>
        <dbReference type="PROSITE" id="PS51352"/>
    </source>
</evidence>
<reference evidence="2 3" key="1">
    <citation type="submission" date="2019-02" db="EMBL/GenBank/DDBJ databases">
        <title>Complete Genome Sequence and Methylome Analysis of free living Spirochaetas.</title>
        <authorList>
            <person name="Fomenkov A."/>
            <person name="Dubinina G."/>
            <person name="Leshcheva N."/>
            <person name="Mikheeva N."/>
            <person name="Grabovich M."/>
            <person name="Vincze T."/>
            <person name="Roberts R.J."/>
        </authorList>
    </citation>
    <scope>NUCLEOTIDE SEQUENCE [LARGE SCALE GENOMIC DNA]</scope>
    <source>
        <strain evidence="2 3">K2</strain>
    </source>
</reference>
<dbReference type="Proteomes" id="UP000324209">
    <property type="component" value="Chromosome"/>
</dbReference>
<dbReference type="GO" id="GO:0015035">
    <property type="term" value="F:protein-disulfide reductase activity"/>
    <property type="evidence" value="ECO:0007669"/>
    <property type="project" value="TreeGrafter"/>
</dbReference>
<name>A0A5C1QTF9_9SPIO</name>
<dbReference type="PROSITE" id="PS51352">
    <property type="entry name" value="THIOREDOXIN_2"/>
    <property type="match status" value="1"/>
</dbReference>
<dbReference type="OrthoDB" id="7629852at2"/>
<sequence length="108" mass="12321">MIDVKDMDEYLGLIKSSKAVCALFTAQWCPDCQALKPIMPDLEEEYKEVCDFISLDRDAFIDLCQEKDIYGIPSFIVFQDGLELGRFVSKDAKTKAEIDAFLKKTLKI</sequence>